<dbReference type="InterPro" id="IPR036890">
    <property type="entry name" value="HATPase_C_sf"/>
</dbReference>
<dbReference type="NCBIfam" id="TIGR00229">
    <property type="entry name" value="sensory_box"/>
    <property type="match status" value="1"/>
</dbReference>
<dbReference type="GO" id="GO:0009927">
    <property type="term" value="F:histidine phosphotransfer kinase activity"/>
    <property type="evidence" value="ECO:0007669"/>
    <property type="project" value="TreeGrafter"/>
</dbReference>
<dbReference type="InterPro" id="IPR011006">
    <property type="entry name" value="CheY-like_superfamily"/>
</dbReference>
<dbReference type="SMART" id="SM00091">
    <property type="entry name" value="PAS"/>
    <property type="match status" value="3"/>
</dbReference>
<comment type="catalytic activity">
    <reaction evidence="1">
        <text>ATP + protein L-histidine = ADP + protein N-phospho-L-histidine.</text>
        <dbReference type="EC" id="2.7.13.3"/>
    </reaction>
</comment>
<keyword evidence="4" id="KW-0808">Transferase</keyword>
<dbReference type="SMART" id="SM00448">
    <property type="entry name" value="REC"/>
    <property type="match status" value="1"/>
</dbReference>
<evidence type="ECO:0000259" key="11">
    <source>
        <dbReference type="PROSITE" id="PS50113"/>
    </source>
</evidence>
<dbReference type="Gene3D" id="3.30.450.20">
    <property type="entry name" value="PAS domain"/>
    <property type="match status" value="3"/>
</dbReference>
<feature type="domain" description="PAC" evidence="11">
    <location>
        <begin position="425"/>
        <end position="479"/>
    </location>
</feature>
<dbReference type="AlphaFoldDB" id="A0A2S9V3D9"/>
<dbReference type="CDD" id="cd00156">
    <property type="entry name" value="REC"/>
    <property type="match status" value="1"/>
</dbReference>
<dbReference type="InterPro" id="IPR005467">
    <property type="entry name" value="His_kinase_dom"/>
</dbReference>
<dbReference type="CDD" id="cd00130">
    <property type="entry name" value="PAS"/>
    <property type="match status" value="1"/>
</dbReference>
<dbReference type="PROSITE" id="PS50109">
    <property type="entry name" value="HIS_KIN"/>
    <property type="match status" value="1"/>
</dbReference>
<sequence>MKPTSSPLTPEVAVESPEIAGEDELERLRYENEKLQKINRVLMRRVEMGWGNHSDAYQSFEDAAMLADKVKERTYRLQQTLHRLEESNQQLELARRETEKSQIQAEQDRQRLRDAIESISDAFALFDADRKMVMVNSRCAEFWQQHNITYELGKTSFQEITAASLVLVDHKAKAQKKVGVYPDPIAQTIFKLRDGTWIQMQERKTNDNCLVVVYTDITNIKLAEEVRYETAMAEQAELLKATLENMSQGVVLINADRQIETWNQRFFELLGLSDSGVQRGDVFAELMQQNVFAKALFDAISFDVAPDKDFLEVEMMLDENLVLLVRRNLIPGGGILITFADITERSRNQIALRESEQRIRLITDAMPALISYVNKDLCYEFVNREFEKWFNRSRDEIINHHLSDVLGHKEYQTLTIHIARAMLGQAVNFELEHSRDPDNVRISNKTYIPHFDEQRNVIGFFALEQDVTEQRRTARALKHAYDYMEQRVNQRTKKISEINLQLRNEIEERQLAEIKLLEAKREADQANESKSKFLAATSHDLLQPMNSARLFADALNDLILGEEAQKLIRSLSYSLENLESLISALVDISKLEAGLIEPVLDDFEIDDLITNMVNEFTPQAEGKGLRLRVKTTQTLVHSDTYLLARILRNLLSNAIRYTNEGSILIGVRRRKAGLQIQIFDTGIGIPQDKLSEIFHEFNRLDAKKRRHDKGLGLGLSIVERLASVMNHTINVRSVEGKGSCFSITLPYADKLAQRVKPTPAPLIDRFNDQLEGARILLIDNDDEICKGMETVLGSWNCNITSVQTLEELQEPEFLTELDPQLIIADYHLDDGDTGFDALEITHQHLDPHPPVIMITANYTNELRQMVREKGYSLLNKPVKPHKMKLALSNLLSNAKA</sequence>
<evidence type="ECO:0000256" key="2">
    <source>
        <dbReference type="ARBA" id="ARBA00012438"/>
    </source>
</evidence>
<keyword evidence="7" id="KW-0175">Coiled coil</keyword>
<evidence type="ECO:0000313" key="12">
    <source>
        <dbReference type="EMBL" id="PRO70972.1"/>
    </source>
</evidence>
<dbReference type="RefSeq" id="WP_105936956.1">
    <property type="nucleotide sequence ID" value="NZ_PVNP01000220.1"/>
</dbReference>
<dbReference type="InterPro" id="IPR036097">
    <property type="entry name" value="HisK_dim/P_sf"/>
</dbReference>
<gene>
    <name evidence="12" type="ORF">C6Y40_24245</name>
</gene>
<feature type="domain" description="Response regulatory" evidence="9">
    <location>
        <begin position="774"/>
        <end position="891"/>
    </location>
</feature>
<dbReference type="PANTHER" id="PTHR43047:SF9">
    <property type="entry name" value="HISTIDINE KINASE"/>
    <property type="match status" value="1"/>
</dbReference>
<evidence type="ECO:0000256" key="3">
    <source>
        <dbReference type="ARBA" id="ARBA00022553"/>
    </source>
</evidence>
<feature type="domain" description="PAS" evidence="10">
    <location>
        <begin position="235"/>
        <end position="290"/>
    </location>
</feature>
<comment type="caution">
    <text evidence="12">The sequence shown here is derived from an EMBL/GenBank/DDBJ whole genome shotgun (WGS) entry which is preliminary data.</text>
</comment>
<dbReference type="GO" id="GO:0000155">
    <property type="term" value="F:phosphorelay sensor kinase activity"/>
    <property type="evidence" value="ECO:0007669"/>
    <property type="project" value="InterPro"/>
</dbReference>
<protein>
    <recommendedName>
        <fullName evidence="2">histidine kinase</fullName>
        <ecNumber evidence="2">2.7.13.3</ecNumber>
    </recommendedName>
</protein>
<dbReference type="Pfam" id="PF02518">
    <property type="entry name" value="HATPase_c"/>
    <property type="match status" value="1"/>
</dbReference>
<dbReference type="Gene3D" id="3.30.565.10">
    <property type="entry name" value="Histidine kinase-like ATPase, C-terminal domain"/>
    <property type="match status" value="1"/>
</dbReference>
<dbReference type="PROSITE" id="PS50113">
    <property type="entry name" value="PAC"/>
    <property type="match status" value="1"/>
</dbReference>
<dbReference type="EC" id="2.7.13.3" evidence="2"/>
<dbReference type="PROSITE" id="PS50112">
    <property type="entry name" value="PAS"/>
    <property type="match status" value="1"/>
</dbReference>
<dbReference type="Pfam" id="PF00512">
    <property type="entry name" value="HisKA"/>
    <property type="match status" value="1"/>
</dbReference>
<dbReference type="PANTHER" id="PTHR43047">
    <property type="entry name" value="TWO-COMPONENT HISTIDINE PROTEIN KINASE"/>
    <property type="match status" value="1"/>
</dbReference>
<dbReference type="SUPFAM" id="SSF55785">
    <property type="entry name" value="PYP-like sensor domain (PAS domain)"/>
    <property type="match status" value="3"/>
</dbReference>
<dbReference type="NCBIfam" id="NF041832">
    <property type="entry name" value="near_NosP_CTERM"/>
    <property type="match status" value="1"/>
</dbReference>
<dbReference type="SMART" id="SM00388">
    <property type="entry name" value="HisKA"/>
    <property type="match status" value="1"/>
</dbReference>
<keyword evidence="5 12" id="KW-0418">Kinase</keyword>
<dbReference type="InterPro" id="IPR013656">
    <property type="entry name" value="PAS_4"/>
</dbReference>
<dbReference type="Gene3D" id="3.40.50.2300">
    <property type="match status" value="1"/>
</dbReference>
<dbReference type="SUPFAM" id="SSF55874">
    <property type="entry name" value="ATPase domain of HSP90 chaperone/DNA topoisomerase II/histidine kinase"/>
    <property type="match status" value="1"/>
</dbReference>
<evidence type="ECO:0000256" key="6">
    <source>
        <dbReference type="PROSITE-ProRule" id="PRU00169"/>
    </source>
</evidence>
<dbReference type="SMART" id="SM00387">
    <property type="entry name" value="HATPase_c"/>
    <property type="match status" value="1"/>
</dbReference>
<dbReference type="Pfam" id="PF00072">
    <property type="entry name" value="Response_reg"/>
    <property type="match status" value="1"/>
</dbReference>
<dbReference type="Gene3D" id="1.10.287.130">
    <property type="match status" value="1"/>
</dbReference>
<dbReference type="FunFam" id="3.30.565.10:FF:000049">
    <property type="entry name" value="Two-component sensor histidine kinase"/>
    <property type="match status" value="1"/>
</dbReference>
<evidence type="ECO:0000259" key="8">
    <source>
        <dbReference type="PROSITE" id="PS50109"/>
    </source>
</evidence>
<keyword evidence="13" id="KW-1185">Reference proteome</keyword>
<dbReference type="InterPro" id="IPR001789">
    <property type="entry name" value="Sig_transdc_resp-reg_receiver"/>
</dbReference>
<reference evidence="13" key="1">
    <citation type="journal article" date="2020" name="Int. J. Syst. Evol. Microbiol.">
        <title>Alteromonas alba sp. nov., a marine bacterium isolated from the seawater of the West Pacific Ocean.</title>
        <authorList>
            <person name="Sun C."/>
            <person name="Wu Y.-H."/>
            <person name="Xamxidin M."/>
            <person name="Cheng H."/>
            <person name="Xu X.-W."/>
        </authorList>
    </citation>
    <scope>NUCLEOTIDE SEQUENCE [LARGE SCALE GENOMIC DNA]</scope>
    <source>
        <strain evidence="13">190</strain>
    </source>
</reference>
<name>A0A2S9V3D9_9ALTE</name>
<evidence type="ECO:0000256" key="7">
    <source>
        <dbReference type="SAM" id="Coils"/>
    </source>
</evidence>
<accession>A0A2S9V3D9</accession>
<evidence type="ECO:0000256" key="1">
    <source>
        <dbReference type="ARBA" id="ARBA00000085"/>
    </source>
</evidence>
<dbReference type="SUPFAM" id="SSF52172">
    <property type="entry name" value="CheY-like"/>
    <property type="match status" value="1"/>
</dbReference>
<dbReference type="SUPFAM" id="SSF47384">
    <property type="entry name" value="Homodimeric domain of signal transducing histidine kinase"/>
    <property type="match status" value="1"/>
</dbReference>
<dbReference type="PROSITE" id="PS50110">
    <property type="entry name" value="RESPONSE_REGULATORY"/>
    <property type="match status" value="1"/>
</dbReference>
<feature type="coiled-coil region" evidence="7">
    <location>
        <begin position="77"/>
        <end position="115"/>
    </location>
</feature>
<dbReference type="Pfam" id="PF08448">
    <property type="entry name" value="PAS_4"/>
    <property type="match status" value="1"/>
</dbReference>
<dbReference type="InterPro" id="IPR000014">
    <property type="entry name" value="PAS"/>
</dbReference>
<feature type="coiled-coil region" evidence="7">
    <location>
        <begin position="495"/>
        <end position="529"/>
    </location>
</feature>
<evidence type="ECO:0000259" key="10">
    <source>
        <dbReference type="PROSITE" id="PS50112"/>
    </source>
</evidence>
<dbReference type="InterPro" id="IPR003594">
    <property type="entry name" value="HATPase_dom"/>
</dbReference>
<dbReference type="Pfam" id="PF12860">
    <property type="entry name" value="PAS_7"/>
    <property type="match status" value="2"/>
</dbReference>
<dbReference type="InterPro" id="IPR003661">
    <property type="entry name" value="HisK_dim/P_dom"/>
</dbReference>
<dbReference type="Proteomes" id="UP000238949">
    <property type="component" value="Unassembled WGS sequence"/>
</dbReference>
<feature type="modified residue" description="4-aspartylphosphate" evidence="6">
    <location>
        <position position="825"/>
    </location>
</feature>
<dbReference type="InterPro" id="IPR004358">
    <property type="entry name" value="Sig_transdc_His_kin-like_C"/>
</dbReference>
<feature type="domain" description="Histidine kinase" evidence="8">
    <location>
        <begin position="536"/>
        <end position="749"/>
    </location>
</feature>
<dbReference type="OrthoDB" id="9764438at2"/>
<dbReference type="InterPro" id="IPR035965">
    <property type="entry name" value="PAS-like_dom_sf"/>
</dbReference>
<keyword evidence="3 6" id="KW-0597">Phosphoprotein</keyword>
<dbReference type="CDD" id="cd00082">
    <property type="entry name" value="HisKA"/>
    <property type="match status" value="1"/>
</dbReference>
<evidence type="ECO:0000256" key="4">
    <source>
        <dbReference type="ARBA" id="ARBA00022679"/>
    </source>
</evidence>
<evidence type="ECO:0000256" key="5">
    <source>
        <dbReference type="ARBA" id="ARBA00022777"/>
    </source>
</evidence>
<evidence type="ECO:0000259" key="9">
    <source>
        <dbReference type="PROSITE" id="PS50110"/>
    </source>
</evidence>
<evidence type="ECO:0000313" key="13">
    <source>
        <dbReference type="Proteomes" id="UP000238949"/>
    </source>
</evidence>
<dbReference type="PRINTS" id="PR00344">
    <property type="entry name" value="BCTRLSENSOR"/>
</dbReference>
<dbReference type="GO" id="GO:0005886">
    <property type="term" value="C:plasma membrane"/>
    <property type="evidence" value="ECO:0007669"/>
    <property type="project" value="TreeGrafter"/>
</dbReference>
<proteinExistence type="predicted"/>
<dbReference type="EMBL" id="PVNP01000220">
    <property type="protein sequence ID" value="PRO70972.1"/>
    <property type="molecule type" value="Genomic_DNA"/>
</dbReference>
<dbReference type="InterPro" id="IPR000700">
    <property type="entry name" value="PAS-assoc_C"/>
</dbReference>
<organism evidence="12 13">
    <name type="scientific">Alteromonas alba</name>
    <dbReference type="NCBI Taxonomy" id="2079529"/>
    <lineage>
        <taxon>Bacteria</taxon>
        <taxon>Pseudomonadati</taxon>
        <taxon>Pseudomonadota</taxon>
        <taxon>Gammaproteobacteria</taxon>
        <taxon>Alteromonadales</taxon>
        <taxon>Alteromonadaceae</taxon>
        <taxon>Alteromonas/Salinimonas group</taxon>
        <taxon>Alteromonas</taxon>
    </lineage>
</organism>